<gene>
    <name evidence="2" type="ORF">JYK02_23325</name>
</gene>
<dbReference type="Proteomes" id="UP000664052">
    <property type="component" value="Unassembled WGS sequence"/>
</dbReference>
<dbReference type="CDD" id="cd05400">
    <property type="entry name" value="NT_2-5OAS_ClassI-CCAase"/>
    <property type="match status" value="1"/>
</dbReference>
<reference evidence="2 3" key="1">
    <citation type="submission" date="2021-02" db="EMBL/GenBank/DDBJ databases">
        <title>De Novo genome assembly of isolated myxobacteria.</title>
        <authorList>
            <person name="Stevens D.C."/>
        </authorList>
    </citation>
    <scope>NUCLEOTIDE SEQUENCE [LARGE SCALE GENOMIC DNA]</scope>
    <source>
        <strain evidence="2 3">ATCC 29039</strain>
    </source>
</reference>
<keyword evidence="1" id="KW-0051">Antiviral defense</keyword>
<protein>
    <submittedName>
        <fullName evidence="2">Nucleotidyltransferase</fullName>
    </submittedName>
</protein>
<dbReference type="InterPro" id="IPR006116">
    <property type="entry name" value="NT_2-5OAS_ClassI-CCAase"/>
</dbReference>
<keyword evidence="3" id="KW-1185">Reference proteome</keyword>
<evidence type="ECO:0000256" key="1">
    <source>
        <dbReference type="ARBA" id="ARBA00023118"/>
    </source>
</evidence>
<dbReference type="RefSeq" id="WP_207054129.1">
    <property type="nucleotide sequence ID" value="NZ_JAFIMU010000007.1"/>
</dbReference>
<dbReference type="Pfam" id="PF18144">
    <property type="entry name" value="SMODS"/>
    <property type="match status" value="1"/>
</dbReference>
<name>A0ABS3DGK4_9BACT</name>
<proteinExistence type="predicted"/>
<dbReference type="InterPro" id="IPR043519">
    <property type="entry name" value="NT_sf"/>
</dbReference>
<evidence type="ECO:0000313" key="3">
    <source>
        <dbReference type="Proteomes" id="UP000664052"/>
    </source>
</evidence>
<sequence length="289" mass="32413">MLTVAQAFERFMQSLELHEGESREAKRQERQVFDAMRRQLGPKESILSGSYGRNTAIRPLHDIDLFLIFSGGNGHGETLSPEAFLLRVKHALEAAFPDKEARLQNRSVNIEFTGTGIGFDVVPAIEDPRQRNLYHIPDLDQDTWILSDPRRHQVICDAANERAKKKLKPLIKAVKRWNQQQGRPVRSFLLEVLAYEGIATLPQGASYAEGMAHLFKFMSGRVEQTCLEPAGLGPPVNAGISPGKLQQAQQRLSGALRQAVWALEQERRGEMASANGVWRELLGPDFPVR</sequence>
<dbReference type="Gene3D" id="3.30.460.10">
    <property type="entry name" value="Beta Polymerase, domain 2"/>
    <property type="match status" value="1"/>
</dbReference>
<dbReference type="SUPFAM" id="SSF81301">
    <property type="entry name" value="Nucleotidyltransferase"/>
    <property type="match status" value="1"/>
</dbReference>
<evidence type="ECO:0000313" key="2">
    <source>
        <dbReference type="EMBL" id="MBN8230448.1"/>
    </source>
</evidence>
<organism evidence="2 3">
    <name type="scientific">Corallococcus macrosporus</name>
    <dbReference type="NCBI Taxonomy" id="35"/>
    <lineage>
        <taxon>Bacteria</taxon>
        <taxon>Pseudomonadati</taxon>
        <taxon>Myxococcota</taxon>
        <taxon>Myxococcia</taxon>
        <taxon>Myxococcales</taxon>
        <taxon>Cystobacterineae</taxon>
        <taxon>Myxococcaceae</taxon>
        <taxon>Corallococcus</taxon>
    </lineage>
</organism>
<dbReference type="EMBL" id="JAFIMU010000007">
    <property type="protein sequence ID" value="MBN8230448.1"/>
    <property type="molecule type" value="Genomic_DNA"/>
</dbReference>
<comment type="caution">
    <text evidence="2">The sequence shown here is derived from an EMBL/GenBank/DDBJ whole genome shotgun (WGS) entry which is preliminary data.</text>
</comment>
<accession>A0ABS3DGK4</accession>